<dbReference type="Gene3D" id="1.10.287.130">
    <property type="match status" value="1"/>
</dbReference>
<keyword evidence="6" id="KW-0418">Kinase</keyword>
<name>A0ABP9NAM0_9GAMM</name>
<evidence type="ECO:0000313" key="10">
    <source>
        <dbReference type="EMBL" id="GAA5113125.1"/>
    </source>
</evidence>
<keyword evidence="3" id="KW-0597">Phosphoprotein</keyword>
<organism evidence="10 11">
    <name type="scientific">Orbus sasakiae</name>
    <dbReference type="NCBI Taxonomy" id="1078475"/>
    <lineage>
        <taxon>Bacteria</taxon>
        <taxon>Pseudomonadati</taxon>
        <taxon>Pseudomonadota</taxon>
        <taxon>Gammaproteobacteria</taxon>
        <taxon>Orbales</taxon>
        <taxon>Orbaceae</taxon>
        <taxon>Orbus</taxon>
    </lineage>
</organism>
<accession>A0ABP9NAM0</accession>
<evidence type="ECO:0000256" key="8">
    <source>
        <dbReference type="ARBA" id="ARBA00023012"/>
    </source>
</evidence>
<dbReference type="CDD" id="cd16918">
    <property type="entry name" value="HATPase_Glnl-NtrB-like"/>
    <property type="match status" value="1"/>
</dbReference>
<evidence type="ECO:0000313" key="11">
    <source>
        <dbReference type="Proteomes" id="UP001500171"/>
    </source>
</evidence>
<dbReference type="SMART" id="SM00387">
    <property type="entry name" value="HATPase_c"/>
    <property type="match status" value="1"/>
</dbReference>
<dbReference type="PRINTS" id="PR00344">
    <property type="entry name" value="BCTRLSENSOR"/>
</dbReference>
<dbReference type="SUPFAM" id="SSF55874">
    <property type="entry name" value="ATPase domain of HSP90 chaperone/DNA topoisomerase II/histidine kinase"/>
    <property type="match status" value="1"/>
</dbReference>
<dbReference type="Gene3D" id="3.30.450.20">
    <property type="entry name" value="PAS domain"/>
    <property type="match status" value="1"/>
</dbReference>
<proteinExistence type="predicted"/>
<evidence type="ECO:0000256" key="6">
    <source>
        <dbReference type="ARBA" id="ARBA00022777"/>
    </source>
</evidence>
<dbReference type="InterPro" id="IPR004358">
    <property type="entry name" value="Sig_transdc_His_kin-like_C"/>
</dbReference>
<keyword evidence="7" id="KW-0067">ATP-binding</keyword>
<dbReference type="Gene3D" id="3.30.565.10">
    <property type="entry name" value="Histidine kinase-like ATPase, C-terminal domain"/>
    <property type="match status" value="1"/>
</dbReference>
<evidence type="ECO:0000259" key="9">
    <source>
        <dbReference type="PROSITE" id="PS50109"/>
    </source>
</evidence>
<reference evidence="11" key="1">
    <citation type="journal article" date="2019" name="Int. J. Syst. Evol. Microbiol.">
        <title>The Global Catalogue of Microorganisms (GCM) 10K type strain sequencing project: providing services to taxonomists for standard genome sequencing and annotation.</title>
        <authorList>
            <consortium name="The Broad Institute Genomics Platform"/>
            <consortium name="The Broad Institute Genome Sequencing Center for Infectious Disease"/>
            <person name="Wu L."/>
            <person name="Ma J."/>
        </authorList>
    </citation>
    <scope>NUCLEOTIDE SEQUENCE [LARGE SCALE GENOMIC DNA]</scope>
    <source>
        <strain evidence="11">JCM 18050</strain>
    </source>
</reference>
<dbReference type="CDD" id="cd00082">
    <property type="entry name" value="HisKA"/>
    <property type="match status" value="1"/>
</dbReference>
<dbReference type="EC" id="2.7.13.3" evidence="2"/>
<keyword evidence="5" id="KW-0547">Nucleotide-binding</keyword>
<evidence type="ECO:0000256" key="7">
    <source>
        <dbReference type="ARBA" id="ARBA00022840"/>
    </source>
</evidence>
<dbReference type="NCBIfam" id="NF008293">
    <property type="entry name" value="PRK11073.1"/>
    <property type="match status" value="1"/>
</dbReference>
<dbReference type="Proteomes" id="UP001500171">
    <property type="component" value="Unassembled WGS sequence"/>
</dbReference>
<feature type="domain" description="Histidine kinase" evidence="9">
    <location>
        <begin position="141"/>
        <end position="355"/>
    </location>
</feature>
<protein>
    <recommendedName>
        <fullName evidence="2">histidine kinase</fullName>
        <ecNumber evidence="2">2.7.13.3</ecNumber>
    </recommendedName>
</protein>
<dbReference type="SUPFAM" id="SSF47384">
    <property type="entry name" value="Homodimeric domain of signal transducing histidine kinase"/>
    <property type="match status" value="1"/>
</dbReference>
<dbReference type="PANTHER" id="PTHR43065">
    <property type="entry name" value="SENSOR HISTIDINE KINASE"/>
    <property type="match status" value="1"/>
</dbReference>
<evidence type="ECO:0000256" key="1">
    <source>
        <dbReference type="ARBA" id="ARBA00000085"/>
    </source>
</evidence>
<keyword evidence="8" id="KW-0902">Two-component regulatory system</keyword>
<evidence type="ECO:0000256" key="2">
    <source>
        <dbReference type="ARBA" id="ARBA00012438"/>
    </source>
</evidence>
<keyword evidence="11" id="KW-1185">Reference proteome</keyword>
<sequence>MVAKRIPVKPLPEADAILNSVLTNILVLDNKLHVIYANMAAQQLLAQSTKKLYGAYFPDLLNYFSLDISLMNTALSQGQGFTDNEVNIVIQDRLYVLSLTAQQFNRDFVLIEMTPLNNHKRLSQEQLQQAQQTAARDLVRGLAHEIKNPLGGLRGAAQLLSRELPQNELQEYTKLIIEQADRLRNLVDRLLGPQQILQQKMANIHQAIERTYALLKLEKPANIEIMRDYDPSLPELFHDPEQIEQVILNIARNALQALGHQSDGTITIKTRTAFQVTLHGTRYRLCARIDIEDNGPGIPMHLQDTIFYPMVSGHENGSGLGLSIARNIIDQHHGKIEFNSWPGHTLFSIYLPIRQ</sequence>
<comment type="catalytic activity">
    <reaction evidence="1">
        <text>ATP + protein L-histidine = ADP + protein N-phospho-L-histidine.</text>
        <dbReference type="EC" id="2.7.13.3"/>
    </reaction>
</comment>
<evidence type="ECO:0000256" key="3">
    <source>
        <dbReference type="ARBA" id="ARBA00022553"/>
    </source>
</evidence>
<dbReference type="InterPro" id="IPR003594">
    <property type="entry name" value="HATPase_dom"/>
</dbReference>
<dbReference type="InterPro" id="IPR036890">
    <property type="entry name" value="HATPase_C_sf"/>
</dbReference>
<comment type="caution">
    <text evidence="10">The sequence shown here is derived from an EMBL/GenBank/DDBJ whole genome shotgun (WGS) entry which is preliminary data.</text>
</comment>
<keyword evidence="4" id="KW-0808">Transferase</keyword>
<dbReference type="PROSITE" id="PS50109">
    <property type="entry name" value="HIS_KIN"/>
    <property type="match status" value="1"/>
</dbReference>
<dbReference type="InterPro" id="IPR003661">
    <property type="entry name" value="HisK_dim/P_dom"/>
</dbReference>
<gene>
    <name evidence="10" type="primary">glnL</name>
    <name evidence="10" type="ORF">GCM10023211_20850</name>
</gene>
<evidence type="ECO:0000256" key="5">
    <source>
        <dbReference type="ARBA" id="ARBA00022741"/>
    </source>
</evidence>
<dbReference type="PANTHER" id="PTHR43065:SF16">
    <property type="entry name" value="SENSORY HISTIDINE KINASE_PHOSPHATASE NTRB"/>
    <property type="match status" value="1"/>
</dbReference>
<dbReference type="Pfam" id="PF00512">
    <property type="entry name" value="HisKA"/>
    <property type="match status" value="1"/>
</dbReference>
<evidence type="ECO:0000256" key="4">
    <source>
        <dbReference type="ARBA" id="ARBA00022679"/>
    </source>
</evidence>
<dbReference type="EMBL" id="BAABHY010000005">
    <property type="protein sequence ID" value="GAA5113125.1"/>
    <property type="molecule type" value="Genomic_DNA"/>
</dbReference>
<dbReference type="Pfam" id="PF02518">
    <property type="entry name" value="HATPase_c"/>
    <property type="match status" value="1"/>
</dbReference>
<dbReference type="InterPro" id="IPR036097">
    <property type="entry name" value="HisK_dim/P_sf"/>
</dbReference>
<dbReference type="InterPro" id="IPR005467">
    <property type="entry name" value="His_kinase_dom"/>
</dbReference>
<dbReference type="SMART" id="SM00388">
    <property type="entry name" value="HisKA"/>
    <property type="match status" value="1"/>
</dbReference>